<dbReference type="GO" id="GO:0051315">
    <property type="term" value="P:attachment of mitotic spindle microtubules to kinetochore"/>
    <property type="evidence" value="ECO:0007669"/>
    <property type="project" value="TreeGrafter"/>
</dbReference>
<organism evidence="4 5">
    <name type="scientific">Malassezia psittaci</name>
    <dbReference type="NCBI Taxonomy" id="1821823"/>
    <lineage>
        <taxon>Eukaryota</taxon>
        <taxon>Fungi</taxon>
        <taxon>Dikarya</taxon>
        <taxon>Basidiomycota</taxon>
        <taxon>Ustilaginomycotina</taxon>
        <taxon>Malasseziomycetes</taxon>
        <taxon>Malasseziales</taxon>
        <taxon>Malasseziaceae</taxon>
        <taxon>Malassezia</taxon>
    </lineage>
</organism>
<proteinExistence type="predicted"/>
<dbReference type="AlphaFoldDB" id="A0AAF0FCW7"/>
<feature type="region of interest" description="Disordered" evidence="2">
    <location>
        <begin position="1"/>
        <end position="25"/>
    </location>
</feature>
<dbReference type="GO" id="GO:0034501">
    <property type="term" value="P:protein localization to kinetochore"/>
    <property type="evidence" value="ECO:0007669"/>
    <property type="project" value="InterPro"/>
</dbReference>
<sequence>MSPADKSSELVSESREQKDTLQHTLESTQRILTKYEASSSEKPDQLHLRELQMQLAQYSKNEGVMQATDLDLDWEMYMEVDGSLEQEEALLLDYFRKLKFIYLEQETKLRFLADLQDDPETGQEPQILSATDVAQREQECRRVKQQLVEAKKRVRDLRQEIDTLASDLHEPYHALDHGVGEARQLMTEISDMELELARSKAAEGTHSCMTTAEAEVKCDEQIIEMQKFDDLTTQKTRELEHAKKQLAESLKQHERLKLERSTAEKLANEAKLGMGHDRGRDWELERICGRHQTMIQHLYEALGIKSMHAPSDNELVLEFGYEPTTLRLILDEVGGALVSYSVTNTQGDSVDLSKDTIEILDAAMSANLPATIAQQVWQDVD</sequence>
<dbReference type="InterPro" id="IPR037475">
    <property type="entry name" value="Sos7"/>
</dbReference>
<accession>A0AAF0FCW7</accession>
<evidence type="ECO:0000313" key="4">
    <source>
        <dbReference type="EMBL" id="WFD45080.1"/>
    </source>
</evidence>
<dbReference type="Pfam" id="PF20882">
    <property type="entry name" value="Sos7"/>
    <property type="match status" value="1"/>
</dbReference>
<protein>
    <recommendedName>
        <fullName evidence="3">Kinetochore protein Sos7 coiled-coil domain-containing protein</fullName>
    </recommendedName>
</protein>
<feature type="compositionally biased region" description="Basic and acidic residues" evidence="2">
    <location>
        <begin position="1"/>
        <end position="21"/>
    </location>
</feature>
<gene>
    <name evidence="4" type="ORF">MPSI1_003757</name>
</gene>
<dbReference type="InterPro" id="IPR048781">
    <property type="entry name" value="Sos7_CC"/>
</dbReference>
<name>A0AAF0FCW7_9BASI</name>
<dbReference type="PANTHER" id="PTHR37329">
    <property type="entry name" value="KINETOCHORE PROTEIN SOS7"/>
    <property type="match status" value="1"/>
</dbReference>
<keyword evidence="5" id="KW-1185">Reference proteome</keyword>
<dbReference type="PANTHER" id="PTHR37329:SF1">
    <property type="entry name" value="KINETOCHORE PROTEIN SOS7"/>
    <property type="match status" value="1"/>
</dbReference>
<dbReference type="GO" id="GO:0000776">
    <property type="term" value="C:kinetochore"/>
    <property type="evidence" value="ECO:0007669"/>
    <property type="project" value="InterPro"/>
</dbReference>
<evidence type="ECO:0000313" key="5">
    <source>
        <dbReference type="Proteomes" id="UP001214628"/>
    </source>
</evidence>
<evidence type="ECO:0000259" key="3">
    <source>
        <dbReference type="Pfam" id="PF20882"/>
    </source>
</evidence>
<feature type="domain" description="Kinetochore protein Sos7 coiled-coil" evidence="3">
    <location>
        <begin position="93"/>
        <end position="172"/>
    </location>
</feature>
<feature type="coiled-coil region" evidence="1">
    <location>
        <begin position="133"/>
        <end position="202"/>
    </location>
</feature>
<feature type="coiled-coil region" evidence="1">
    <location>
        <begin position="236"/>
        <end position="266"/>
    </location>
</feature>
<evidence type="ECO:0000256" key="2">
    <source>
        <dbReference type="SAM" id="MobiDB-lite"/>
    </source>
</evidence>
<evidence type="ECO:0000256" key="1">
    <source>
        <dbReference type="SAM" id="Coils"/>
    </source>
</evidence>
<dbReference type="EMBL" id="CP118381">
    <property type="protein sequence ID" value="WFD45080.1"/>
    <property type="molecule type" value="Genomic_DNA"/>
</dbReference>
<keyword evidence="1" id="KW-0175">Coiled coil</keyword>
<dbReference type="Proteomes" id="UP001214628">
    <property type="component" value="Chromosome 7"/>
</dbReference>
<reference evidence="4" key="1">
    <citation type="submission" date="2023-02" db="EMBL/GenBank/DDBJ databases">
        <title>Mating type loci evolution in Malassezia.</title>
        <authorList>
            <person name="Coelho M.A."/>
        </authorList>
    </citation>
    <scope>NUCLEOTIDE SEQUENCE</scope>
    <source>
        <strain evidence="4">CBS 14136</strain>
    </source>
</reference>